<organism evidence="2 3">
    <name type="scientific">Polaribacter haliotis</name>
    <dbReference type="NCBI Taxonomy" id="1888915"/>
    <lineage>
        <taxon>Bacteria</taxon>
        <taxon>Pseudomonadati</taxon>
        <taxon>Bacteroidota</taxon>
        <taxon>Flavobacteriia</taxon>
        <taxon>Flavobacteriales</taxon>
        <taxon>Flavobacteriaceae</taxon>
    </lineage>
</organism>
<dbReference type="OrthoDB" id="1312564at2"/>
<dbReference type="Pfam" id="PF10544">
    <property type="entry name" value="T5orf172"/>
    <property type="match status" value="1"/>
</dbReference>
<dbReference type="KEGG" id="phal:H9I45_08220"/>
<evidence type="ECO:0000313" key="2">
    <source>
        <dbReference type="EMBL" id="QOD59362.1"/>
    </source>
</evidence>
<protein>
    <submittedName>
        <fullName evidence="2">GIY-YIG nuclease family protein</fullName>
    </submittedName>
</protein>
<dbReference type="AlphaFoldDB" id="A0A7L8ABK2"/>
<accession>A0A7L8ABK2</accession>
<proteinExistence type="predicted"/>
<sequence>MKKTTDKTHKWEFGMYPISKEMSDRYEKSIFRIIKFLNDFIIYNKVLDDFSELKGMLNRTVKKNQLDWFTVYEKLHYPNERELVGVIFLITELRNLLKNNNSLEEFKQNEKIFLCYLKKLIENYNSKINAPEEYLYILSLKNEPDILKIGMTTGKVSKRVNQINSSTGVLNPYGVRKVFKVKNCKVAERESHLILSDYRIRKDREFFKIPFAQALDLIEKSFTQNGLKIRNIGKIIYFNPASKIGKIKYCGIENIEFSKEDLVFENETFEIGNLVEYDINIVKKKLKKIVKNTVYNTV</sequence>
<dbReference type="InterPro" id="IPR018306">
    <property type="entry name" value="Phage_T5_Orf172_DNA-bd"/>
</dbReference>
<dbReference type="SMART" id="SM00974">
    <property type="entry name" value="T5orf172"/>
    <property type="match status" value="1"/>
</dbReference>
<keyword evidence="3" id="KW-1185">Reference proteome</keyword>
<feature type="domain" description="Bacteriophage T5 Orf172 DNA-binding" evidence="1">
    <location>
        <begin position="141"/>
        <end position="221"/>
    </location>
</feature>
<reference evidence="2 3" key="1">
    <citation type="journal article" date="2016" name="Int. J. Syst. Evol. Microbiol.">
        <title>Polaribacter haliotis sp. nov., isolated from the gut of abalone Haliotis discus hannai.</title>
        <authorList>
            <person name="Kim Y.O."/>
            <person name="Park I.S."/>
            <person name="Park S."/>
            <person name="Nam B.H."/>
            <person name="Park J.M."/>
            <person name="Kim D.G."/>
            <person name="Yoon J.H."/>
        </authorList>
    </citation>
    <scope>NUCLEOTIDE SEQUENCE [LARGE SCALE GENOMIC DNA]</scope>
    <source>
        <strain evidence="2 3">KCTC 52418</strain>
    </source>
</reference>
<dbReference type="EMBL" id="CP061813">
    <property type="protein sequence ID" value="QOD59362.1"/>
    <property type="molecule type" value="Genomic_DNA"/>
</dbReference>
<dbReference type="RefSeq" id="WP_088355315.1">
    <property type="nucleotide sequence ID" value="NZ_CP061813.1"/>
</dbReference>
<dbReference type="Proteomes" id="UP000516764">
    <property type="component" value="Chromosome"/>
</dbReference>
<evidence type="ECO:0000259" key="1">
    <source>
        <dbReference type="SMART" id="SM00974"/>
    </source>
</evidence>
<name>A0A7L8ABK2_9FLAO</name>
<gene>
    <name evidence="2" type="ORF">H9I45_08220</name>
</gene>
<evidence type="ECO:0000313" key="3">
    <source>
        <dbReference type="Proteomes" id="UP000516764"/>
    </source>
</evidence>